<dbReference type="InterPro" id="IPR036271">
    <property type="entry name" value="Tet_transcr_reg_TetR-rel_C_sf"/>
</dbReference>
<feature type="DNA-binding region" description="H-T-H motif" evidence="4">
    <location>
        <begin position="34"/>
        <end position="53"/>
    </location>
</feature>
<dbReference type="SUPFAM" id="SSF48498">
    <property type="entry name" value="Tetracyclin repressor-like, C-terminal domain"/>
    <property type="match status" value="1"/>
</dbReference>
<evidence type="ECO:0000256" key="1">
    <source>
        <dbReference type="ARBA" id="ARBA00023015"/>
    </source>
</evidence>
<dbReference type="Gene3D" id="1.10.357.10">
    <property type="entry name" value="Tetracycline Repressor, domain 2"/>
    <property type="match status" value="1"/>
</dbReference>
<dbReference type="GO" id="GO:0003700">
    <property type="term" value="F:DNA-binding transcription factor activity"/>
    <property type="evidence" value="ECO:0007669"/>
    <property type="project" value="TreeGrafter"/>
</dbReference>
<dbReference type="InterPro" id="IPR001647">
    <property type="entry name" value="HTH_TetR"/>
</dbReference>
<name>A0A3D4V5L8_9BACT</name>
<organism evidence="6 7">
    <name type="scientific">Gemmatimonas aurantiaca</name>
    <dbReference type="NCBI Taxonomy" id="173480"/>
    <lineage>
        <taxon>Bacteria</taxon>
        <taxon>Pseudomonadati</taxon>
        <taxon>Gemmatimonadota</taxon>
        <taxon>Gemmatimonadia</taxon>
        <taxon>Gemmatimonadales</taxon>
        <taxon>Gemmatimonadaceae</taxon>
        <taxon>Gemmatimonas</taxon>
    </lineage>
</organism>
<dbReference type="GO" id="GO:0000976">
    <property type="term" value="F:transcription cis-regulatory region binding"/>
    <property type="evidence" value="ECO:0007669"/>
    <property type="project" value="TreeGrafter"/>
</dbReference>
<dbReference type="InterPro" id="IPR009057">
    <property type="entry name" value="Homeodomain-like_sf"/>
</dbReference>
<evidence type="ECO:0000313" key="7">
    <source>
        <dbReference type="Proteomes" id="UP000264071"/>
    </source>
</evidence>
<evidence type="ECO:0000256" key="3">
    <source>
        <dbReference type="ARBA" id="ARBA00023163"/>
    </source>
</evidence>
<dbReference type="PANTHER" id="PTHR30055">
    <property type="entry name" value="HTH-TYPE TRANSCRIPTIONAL REGULATOR RUTR"/>
    <property type="match status" value="1"/>
</dbReference>
<dbReference type="PANTHER" id="PTHR30055:SF234">
    <property type="entry name" value="HTH-TYPE TRANSCRIPTIONAL REGULATOR BETI"/>
    <property type="match status" value="1"/>
</dbReference>
<dbReference type="InterPro" id="IPR011075">
    <property type="entry name" value="TetR_C"/>
</dbReference>
<dbReference type="Pfam" id="PF00440">
    <property type="entry name" value="TetR_N"/>
    <property type="match status" value="1"/>
</dbReference>
<evidence type="ECO:0000313" key="6">
    <source>
        <dbReference type="EMBL" id="HCT56410.1"/>
    </source>
</evidence>
<dbReference type="PROSITE" id="PS50977">
    <property type="entry name" value="HTH_TETR_2"/>
    <property type="match status" value="1"/>
</dbReference>
<evidence type="ECO:0000256" key="4">
    <source>
        <dbReference type="PROSITE-ProRule" id="PRU00335"/>
    </source>
</evidence>
<dbReference type="SUPFAM" id="SSF46689">
    <property type="entry name" value="Homeodomain-like"/>
    <property type="match status" value="1"/>
</dbReference>
<dbReference type="Proteomes" id="UP000264071">
    <property type="component" value="Unassembled WGS sequence"/>
</dbReference>
<keyword evidence="2 4" id="KW-0238">DNA-binding</keyword>
<dbReference type="EMBL" id="DPIY01000005">
    <property type="protein sequence ID" value="HCT56410.1"/>
    <property type="molecule type" value="Genomic_DNA"/>
</dbReference>
<proteinExistence type="predicted"/>
<sequence length="202" mass="21856">MRSYPSYLRSADRQAATVDSVVALAATTNPSEITTAAIATQMGLSQGALFKHFASKDAILLAVMKWVAANLMARVDTAVRSAETPLLVLEALFLAHVDFVEMHPGVPRLVFGELQRTRRSAAGRMVQTLLRAYGERVGGILAEAKARGELDPATDTKAAAVLFIGTVQGLVMQSMLSGDLTRIRTDAPRVFAIYRRGIERAR</sequence>
<dbReference type="Pfam" id="PF16925">
    <property type="entry name" value="TetR_C_13"/>
    <property type="match status" value="1"/>
</dbReference>
<feature type="domain" description="HTH tetR-type" evidence="5">
    <location>
        <begin position="11"/>
        <end position="71"/>
    </location>
</feature>
<dbReference type="InterPro" id="IPR050109">
    <property type="entry name" value="HTH-type_TetR-like_transc_reg"/>
</dbReference>
<gene>
    <name evidence="6" type="ORF">DGD08_04265</name>
</gene>
<dbReference type="AlphaFoldDB" id="A0A3D4V5L8"/>
<protein>
    <submittedName>
        <fullName evidence="6">TetR/AcrR family transcriptional regulator</fullName>
    </submittedName>
</protein>
<evidence type="ECO:0000259" key="5">
    <source>
        <dbReference type="PROSITE" id="PS50977"/>
    </source>
</evidence>
<accession>A0A3D4V5L8</accession>
<comment type="caution">
    <text evidence="6">The sequence shown here is derived from an EMBL/GenBank/DDBJ whole genome shotgun (WGS) entry which is preliminary data.</text>
</comment>
<dbReference type="OMA" id="KMYEGLI"/>
<reference evidence="6 7" key="1">
    <citation type="journal article" date="2018" name="Nat. Biotechnol.">
        <title>A standardized bacterial taxonomy based on genome phylogeny substantially revises the tree of life.</title>
        <authorList>
            <person name="Parks D.H."/>
            <person name="Chuvochina M."/>
            <person name="Waite D.W."/>
            <person name="Rinke C."/>
            <person name="Skarshewski A."/>
            <person name="Chaumeil P.A."/>
            <person name="Hugenholtz P."/>
        </authorList>
    </citation>
    <scope>NUCLEOTIDE SEQUENCE [LARGE SCALE GENOMIC DNA]</scope>
    <source>
        <strain evidence="6">UBA8844</strain>
    </source>
</reference>
<evidence type="ECO:0000256" key="2">
    <source>
        <dbReference type="ARBA" id="ARBA00023125"/>
    </source>
</evidence>
<keyword evidence="1" id="KW-0805">Transcription regulation</keyword>
<keyword evidence="3" id="KW-0804">Transcription</keyword>